<protein>
    <submittedName>
        <fullName evidence="6">Uncharacterized protein</fullName>
    </submittedName>
</protein>
<dbReference type="GO" id="GO:0030497">
    <property type="term" value="P:fatty acid elongation"/>
    <property type="evidence" value="ECO:0007669"/>
    <property type="project" value="TreeGrafter"/>
</dbReference>
<accession>A0A8S9ZT25</accession>
<evidence type="ECO:0000313" key="6">
    <source>
        <dbReference type="EMBL" id="KAF7636336.1"/>
    </source>
</evidence>
<evidence type="ECO:0000256" key="1">
    <source>
        <dbReference type="ARBA" id="ARBA00022857"/>
    </source>
</evidence>
<evidence type="ECO:0000256" key="5">
    <source>
        <dbReference type="SAM" id="Phobius"/>
    </source>
</evidence>
<proteinExistence type="inferred from homology"/>
<dbReference type="AlphaFoldDB" id="A0A8S9ZT25"/>
<dbReference type="OrthoDB" id="1334205at2759"/>
<keyword evidence="7" id="KW-1185">Reference proteome</keyword>
<evidence type="ECO:0000313" key="7">
    <source>
        <dbReference type="Proteomes" id="UP000605970"/>
    </source>
</evidence>
<dbReference type="InterPro" id="IPR036291">
    <property type="entry name" value="NAD(P)-bd_dom_sf"/>
</dbReference>
<dbReference type="Pfam" id="PF00106">
    <property type="entry name" value="adh_short"/>
    <property type="match status" value="1"/>
</dbReference>
<gene>
    <name evidence="6" type="ORF">Mgra_00004322</name>
</gene>
<dbReference type="Gene3D" id="3.40.50.720">
    <property type="entry name" value="NAD(P)-binding Rossmann-like Domain"/>
    <property type="match status" value="1"/>
</dbReference>
<evidence type="ECO:0000256" key="2">
    <source>
        <dbReference type="ARBA" id="ARBA00022955"/>
    </source>
</evidence>
<keyword evidence="5" id="KW-0472">Membrane</keyword>
<organism evidence="6 7">
    <name type="scientific">Meloidogyne graminicola</name>
    <dbReference type="NCBI Taxonomy" id="189291"/>
    <lineage>
        <taxon>Eukaryota</taxon>
        <taxon>Metazoa</taxon>
        <taxon>Ecdysozoa</taxon>
        <taxon>Nematoda</taxon>
        <taxon>Chromadorea</taxon>
        <taxon>Rhabditida</taxon>
        <taxon>Tylenchina</taxon>
        <taxon>Tylenchomorpha</taxon>
        <taxon>Tylenchoidea</taxon>
        <taxon>Meloidogynidae</taxon>
        <taxon>Meloidogyninae</taxon>
        <taxon>Meloidogyne</taxon>
    </lineage>
</organism>
<dbReference type="GO" id="GO:0006694">
    <property type="term" value="P:steroid biosynthetic process"/>
    <property type="evidence" value="ECO:0007669"/>
    <property type="project" value="UniProtKB-KW"/>
</dbReference>
<dbReference type="InterPro" id="IPR002347">
    <property type="entry name" value="SDR_fam"/>
</dbReference>
<dbReference type="PANTHER" id="PTHR43086:SF2">
    <property type="entry name" value="HYDROXYSTEROID DEHYDROGENASE-LIKE PROTEIN 1"/>
    <property type="match status" value="1"/>
</dbReference>
<keyword evidence="5" id="KW-1133">Transmembrane helix</keyword>
<keyword evidence="3" id="KW-0560">Oxidoreductase</keyword>
<dbReference type="PANTHER" id="PTHR43086">
    <property type="entry name" value="VERY-LONG-CHAIN 3-OXOOACYL-COA REDUCTASE"/>
    <property type="match status" value="1"/>
</dbReference>
<keyword evidence="5" id="KW-0812">Transmembrane</keyword>
<dbReference type="GO" id="GO:0005783">
    <property type="term" value="C:endoplasmic reticulum"/>
    <property type="evidence" value="ECO:0007669"/>
    <property type="project" value="TreeGrafter"/>
</dbReference>
<keyword evidence="2" id="KW-0752">Steroid biosynthesis</keyword>
<dbReference type="GO" id="GO:0016491">
    <property type="term" value="F:oxidoreductase activity"/>
    <property type="evidence" value="ECO:0007669"/>
    <property type="project" value="UniProtKB-KW"/>
</dbReference>
<sequence length="183" mass="21346">MFSLLCNFFIQKMIFLIFSIIGFILFLYIIVSIIFAIYRILFPFYYPFPKNLKSLAGTNWALITGGTDGIGREYVNELAKRNFNIVIISRTKSRLDKVASEELRSEQFPFDFTNPKVEDYEKNIFNKIDDIDIGILVNNVGIFHEYPERFDKSEGGINKLIDMGFLINKGDIDKYNFIYILNI</sequence>
<dbReference type="Proteomes" id="UP000605970">
    <property type="component" value="Unassembled WGS sequence"/>
</dbReference>
<reference evidence="6" key="1">
    <citation type="journal article" date="2020" name="Ecol. Evol.">
        <title>Genome structure and content of the rice root-knot nematode (Meloidogyne graminicola).</title>
        <authorList>
            <person name="Phan N.T."/>
            <person name="Danchin E.G.J."/>
            <person name="Klopp C."/>
            <person name="Perfus-Barbeoch L."/>
            <person name="Kozlowski D.K."/>
            <person name="Koutsovoulos G.D."/>
            <person name="Lopez-Roques C."/>
            <person name="Bouchez O."/>
            <person name="Zahm M."/>
            <person name="Besnard G."/>
            <person name="Bellafiore S."/>
        </authorList>
    </citation>
    <scope>NUCLEOTIDE SEQUENCE</scope>
    <source>
        <strain evidence="6">VN-18</strain>
    </source>
</reference>
<comment type="caution">
    <text evidence="6">The sequence shown here is derived from an EMBL/GenBank/DDBJ whole genome shotgun (WGS) entry which is preliminary data.</text>
</comment>
<keyword evidence="2" id="KW-0443">Lipid metabolism</keyword>
<keyword evidence="2" id="KW-0444">Lipid biosynthesis</keyword>
<keyword evidence="1" id="KW-0521">NADP</keyword>
<feature type="transmembrane region" description="Helical" evidence="5">
    <location>
        <begin position="13"/>
        <end position="41"/>
    </location>
</feature>
<dbReference type="SUPFAM" id="SSF51735">
    <property type="entry name" value="NAD(P)-binding Rossmann-fold domains"/>
    <property type="match status" value="1"/>
</dbReference>
<name>A0A8S9ZT25_9BILA</name>
<comment type="similarity">
    <text evidence="4">Belongs to the short-chain dehydrogenases/reductases (SDR) family. 17-beta-HSD 3 subfamily.</text>
</comment>
<dbReference type="EMBL" id="JABEBT010000031">
    <property type="protein sequence ID" value="KAF7636336.1"/>
    <property type="molecule type" value="Genomic_DNA"/>
</dbReference>
<evidence type="ECO:0000256" key="4">
    <source>
        <dbReference type="ARBA" id="ARBA00038261"/>
    </source>
</evidence>
<evidence type="ECO:0000256" key="3">
    <source>
        <dbReference type="ARBA" id="ARBA00023002"/>
    </source>
</evidence>